<dbReference type="EC" id="2.7.7.49" evidence="3"/>
<evidence type="ECO:0000259" key="2">
    <source>
        <dbReference type="PROSITE" id="PS50878"/>
    </source>
</evidence>
<reference evidence="3 4" key="1">
    <citation type="submission" date="2021-10" db="EMBL/GenBank/DDBJ databases">
        <title>Streptomyces gossypii sp. nov., isolated from soil collected from cotton field.</title>
        <authorList>
            <person name="Ge X."/>
            <person name="Chen X."/>
            <person name="Liu W."/>
        </authorList>
    </citation>
    <scope>NUCLEOTIDE SEQUENCE [LARGE SCALE GENOMIC DNA]</scope>
    <source>
        <strain evidence="3 4">N2-109</strain>
    </source>
</reference>
<evidence type="ECO:0000256" key="1">
    <source>
        <dbReference type="SAM" id="MobiDB-lite"/>
    </source>
</evidence>
<dbReference type="Proteomes" id="UP001156389">
    <property type="component" value="Unassembled WGS sequence"/>
</dbReference>
<feature type="region of interest" description="Disordered" evidence="1">
    <location>
        <begin position="1"/>
        <end position="21"/>
    </location>
</feature>
<dbReference type="InterPro" id="IPR013597">
    <property type="entry name" value="Mat_intron_G2"/>
</dbReference>
<dbReference type="PROSITE" id="PS50878">
    <property type="entry name" value="RT_POL"/>
    <property type="match status" value="1"/>
</dbReference>
<dbReference type="RefSeq" id="WP_260220477.1">
    <property type="nucleotide sequence ID" value="NZ_JAJAGO010000012.1"/>
</dbReference>
<keyword evidence="3" id="KW-0695">RNA-directed DNA polymerase</keyword>
<gene>
    <name evidence="3" type="primary">ltrA</name>
    <name evidence="3" type="ORF">LHJ74_25000</name>
</gene>
<dbReference type="InterPro" id="IPR043502">
    <property type="entry name" value="DNA/RNA_pol_sf"/>
</dbReference>
<dbReference type="EMBL" id="JAJAGO010000012">
    <property type="protein sequence ID" value="MCT2593129.1"/>
    <property type="molecule type" value="Genomic_DNA"/>
</dbReference>
<evidence type="ECO:0000313" key="4">
    <source>
        <dbReference type="Proteomes" id="UP001156389"/>
    </source>
</evidence>
<dbReference type="PANTHER" id="PTHR34047">
    <property type="entry name" value="NUCLEAR INTRON MATURASE 1, MITOCHONDRIAL-RELATED"/>
    <property type="match status" value="1"/>
</dbReference>
<dbReference type="SUPFAM" id="SSF56672">
    <property type="entry name" value="DNA/RNA polymerases"/>
    <property type="match status" value="1"/>
</dbReference>
<keyword evidence="4" id="KW-1185">Reference proteome</keyword>
<dbReference type="InterPro" id="IPR030931">
    <property type="entry name" value="Group_II_RT_mat"/>
</dbReference>
<dbReference type="InterPro" id="IPR000477">
    <property type="entry name" value="RT_dom"/>
</dbReference>
<keyword evidence="3" id="KW-0548">Nucleotidyltransferase</keyword>
<dbReference type="NCBIfam" id="TIGR04416">
    <property type="entry name" value="group_II_RT_mat"/>
    <property type="match status" value="1"/>
</dbReference>
<dbReference type="Pfam" id="PF13655">
    <property type="entry name" value="RVT_N"/>
    <property type="match status" value="1"/>
</dbReference>
<dbReference type="CDD" id="cd01651">
    <property type="entry name" value="RT_G2_intron"/>
    <property type="match status" value="1"/>
</dbReference>
<dbReference type="Pfam" id="PF08388">
    <property type="entry name" value="GIIM"/>
    <property type="match status" value="1"/>
</dbReference>
<dbReference type="PANTHER" id="PTHR34047:SF10">
    <property type="entry name" value="GROUP II INTRON-ASSOCIATED OPEN READING FRAME"/>
    <property type="match status" value="1"/>
</dbReference>
<proteinExistence type="predicted"/>
<feature type="domain" description="Reverse transcriptase" evidence="2">
    <location>
        <begin position="106"/>
        <end position="345"/>
    </location>
</feature>
<sequence length="593" mass="66893">MEDCETASAGPEPAAVNGPEDVPFEWDAVNWRSVERDIQRLRQRIFAAEKAGDRKKVRSLQRLMLRSWSNTLVSVRRATEHNTGRKTAGVDGKTVLNSSSRAELASAIQRTTTPWQARPVRRVHIPKSNGKLRPLGIPTIADRVQQNRVRNALEPQWEARFEPKSYGFRPGRGCHDAIAAIFNVARGKNPGRVWVLDADLRAAFDHINHDYLLGRLGGFPGKGMIRKWLKAGVVEKGSFSPTEEGTPQGGGISPLLLNIALHGMETAAGVRYYTSGRHAGATVPGSPVLVRYADDQLVLCYSWEQAHQVKQQLSEWLEPRGLVFNEDKTQIVHLNQGCDFLGFNIRRYGGKLLIKPSTEALMRIRRRLRAEVHARYGGSAASVVATLAPVIRGWANYQRHVVSSKEFSKLDDYMWKLLFKWAIRSHPNKPKRWVVDQYFGRFNQSRNNRWVFGSRATGNCVPRFSWTKIVRHVMVKGTASPDDPNLAQYWADRRRKAASPPVNSLGMLLLRRQGGRCPECGDFLLHAYHQPQSPEEWEQWLTTVKVGIRSQRIAVRGEELENRRIIHASCLPRERRETAEGPVSQSVTPAGLA</sequence>
<evidence type="ECO:0000313" key="3">
    <source>
        <dbReference type="EMBL" id="MCT2593129.1"/>
    </source>
</evidence>
<comment type="caution">
    <text evidence="3">The sequence shown here is derived from an EMBL/GenBank/DDBJ whole genome shotgun (WGS) entry which is preliminary data.</text>
</comment>
<organism evidence="3 4">
    <name type="scientific">Streptomyces gossypii</name>
    <dbReference type="NCBI Taxonomy" id="2883101"/>
    <lineage>
        <taxon>Bacteria</taxon>
        <taxon>Bacillati</taxon>
        <taxon>Actinomycetota</taxon>
        <taxon>Actinomycetes</taxon>
        <taxon>Kitasatosporales</taxon>
        <taxon>Streptomycetaceae</taxon>
        <taxon>Streptomyces</taxon>
    </lineage>
</organism>
<keyword evidence="3" id="KW-0808">Transferase</keyword>
<name>A0ABT2JYZ5_9ACTN</name>
<dbReference type="InterPro" id="IPR051083">
    <property type="entry name" value="GrpII_Intron_Splice-Mob/Def"/>
</dbReference>
<accession>A0ABT2JYZ5</accession>
<dbReference type="Pfam" id="PF00078">
    <property type="entry name" value="RVT_1"/>
    <property type="match status" value="1"/>
</dbReference>
<dbReference type="GO" id="GO:0003964">
    <property type="term" value="F:RNA-directed DNA polymerase activity"/>
    <property type="evidence" value="ECO:0007669"/>
    <property type="project" value="UniProtKB-KW"/>
</dbReference>
<dbReference type="InterPro" id="IPR025960">
    <property type="entry name" value="RVT_N"/>
</dbReference>
<protein>
    <submittedName>
        <fullName evidence="3">Group II intron reverse transcriptase/maturase</fullName>
        <ecNumber evidence="3">2.7.7.49</ecNumber>
    </submittedName>
</protein>